<evidence type="ECO:0000256" key="2">
    <source>
        <dbReference type="SAM" id="Phobius"/>
    </source>
</evidence>
<dbReference type="Gene3D" id="2.40.260.10">
    <property type="entry name" value="Sortase"/>
    <property type="match status" value="1"/>
</dbReference>
<evidence type="ECO:0000256" key="1">
    <source>
        <dbReference type="ARBA" id="ARBA00022801"/>
    </source>
</evidence>
<dbReference type="Proteomes" id="UP000680304">
    <property type="component" value="Unassembled WGS sequence"/>
</dbReference>
<accession>A0ABQ4NCC4</accession>
<dbReference type="Pfam" id="PF04203">
    <property type="entry name" value="Sortase"/>
    <property type="match status" value="1"/>
</dbReference>
<name>A0ABQ4NCC4_9BACL</name>
<dbReference type="NCBIfam" id="NF033746">
    <property type="entry name" value="class_D_sortase"/>
    <property type="match status" value="1"/>
</dbReference>
<keyword evidence="4" id="KW-1185">Reference proteome</keyword>
<proteinExistence type="predicted"/>
<evidence type="ECO:0008006" key="5">
    <source>
        <dbReference type="Google" id="ProtNLM"/>
    </source>
</evidence>
<dbReference type="InterPro" id="IPR023365">
    <property type="entry name" value="Sortase_dom-sf"/>
</dbReference>
<dbReference type="InterPro" id="IPR005754">
    <property type="entry name" value="Sortase"/>
</dbReference>
<dbReference type="CDD" id="cd05828">
    <property type="entry name" value="Sortase_D_1"/>
    <property type="match status" value="1"/>
</dbReference>
<organism evidence="3 4">
    <name type="scientific">Paenibacillus cisolokensis</name>
    <dbReference type="NCBI Taxonomy" id="1658519"/>
    <lineage>
        <taxon>Bacteria</taxon>
        <taxon>Bacillati</taxon>
        <taxon>Bacillota</taxon>
        <taxon>Bacilli</taxon>
        <taxon>Bacillales</taxon>
        <taxon>Paenibacillaceae</taxon>
        <taxon>Paenibacillus</taxon>
    </lineage>
</organism>
<dbReference type="NCBIfam" id="TIGR01076">
    <property type="entry name" value="sortase_fam"/>
    <property type="match status" value="1"/>
</dbReference>
<sequence>MRKKLGLLLMIAGAVLIGTNIYYFWHQQMEMKNALAEAETVLARHQEEEKTDLAAARGQFRPNEGDVIGVLRIPKIDKELPILEGTEDEMLEKGVGHYKTTAFPADNEQILLSGHRDTVFTNFDKLAPGDRFIVEMPYGTFEYMIRDTEIVDKDDTTIIRSMGEEVLTVSTCYPFRFVGNAPQRYIIYAYPIEANGDEPS</sequence>
<keyword evidence="1" id="KW-0378">Hydrolase</keyword>
<keyword evidence="2" id="KW-0812">Transmembrane</keyword>
<reference evidence="3 4" key="1">
    <citation type="submission" date="2021-04" db="EMBL/GenBank/DDBJ databases">
        <title>Draft genome sequence of Paenibacillus cisolokensis, LC2-13A.</title>
        <authorList>
            <person name="Uke A."/>
            <person name="Chhe C."/>
            <person name="Baramee S."/>
            <person name="Kosugi A."/>
        </authorList>
    </citation>
    <scope>NUCLEOTIDE SEQUENCE [LARGE SCALE GENOMIC DNA]</scope>
    <source>
        <strain evidence="3 4">LC2-13A</strain>
    </source>
</reference>
<dbReference type="InterPro" id="IPR053525">
    <property type="entry name" value="Sortase_D"/>
</dbReference>
<feature type="transmembrane region" description="Helical" evidence="2">
    <location>
        <begin position="7"/>
        <end position="25"/>
    </location>
</feature>
<evidence type="ECO:0000313" key="4">
    <source>
        <dbReference type="Proteomes" id="UP000680304"/>
    </source>
</evidence>
<evidence type="ECO:0000313" key="3">
    <source>
        <dbReference type="EMBL" id="GIQ65536.1"/>
    </source>
</evidence>
<comment type="caution">
    <text evidence="3">The sequence shown here is derived from an EMBL/GenBank/DDBJ whole genome shotgun (WGS) entry which is preliminary data.</text>
</comment>
<dbReference type="SUPFAM" id="SSF63817">
    <property type="entry name" value="Sortase"/>
    <property type="match status" value="1"/>
</dbReference>
<dbReference type="EMBL" id="BOVJ01000137">
    <property type="protein sequence ID" value="GIQ65536.1"/>
    <property type="molecule type" value="Genomic_DNA"/>
</dbReference>
<keyword evidence="2" id="KW-0472">Membrane</keyword>
<dbReference type="InterPro" id="IPR041999">
    <property type="entry name" value="Sortase_D_1"/>
</dbReference>
<keyword evidence="2" id="KW-1133">Transmembrane helix</keyword>
<protein>
    <recommendedName>
        <fullName evidence="5">Sortase</fullName>
    </recommendedName>
</protein>
<gene>
    <name evidence="3" type="primary">yhcS</name>
    <name evidence="3" type="ORF">PACILC2_41040</name>
</gene>